<dbReference type="AlphaFoldDB" id="A0A1F7WHM8"/>
<evidence type="ECO:0000256" key="14">
    <source>
        <dbReference type="ARBA" id="ARBA00049255"/>
    </source>
</evidence>
<dbReference type="Pfam" id="PF03484">
    <property type="entry name" value="B5"/>
    <property type="match status" value="1"/>
</dbReference>
<dbReference type="SMART" id="SM00896">
    <property type="entry name" value="FDX-ACB"/>
    <property type="match status" value="1"/>
</dbReference>
<proteinExistence type="inferred from homology"/>
<dbReference type="HAMAP" id="MF_00283">
    <property type="entry name" value="Phe_tRNA_synth_beta1"/>
    <property type="match status" value="1"/>
</dbReference>
<keyword evidence="6 15" id="KW-0436">Ligase</keyword>
<dbReference type="InterPro" id="IPR002547">
    <property type="entry name" value="tRNA-bd_dom"/>
</dbReference>
<evidence type="ECO:0000313" key="20">
    <source>
        <dbReference type="EMBL" id="OGM02313.1"/>
    </source>
</evidence>
<dbReference type="InterPro" id="IPR012340">
    <property type="entry name" value="NA-bd_OB-fold"/>
</dbReference>
<dbReference type="NCBIfam" id="TIGR00472">
    <property type="entry name" value="pheT_bact"/>
    <property type="match status" value="1"/>
</dbReference>
<dbReference type="EC" id="6.1.1.20" evidence="15"/>
<evidence type="ECO:0000256" key="11">
    <source>
        <dbReference type="ARBA" id="ARBA00022884"/>
    </source>
</evidence>
<keyword evidence="7 15" id="KW-0479">Metal-binding</keyword>
<dbReference type="GO" id="GO:0000287">
    <property type="term" value="F:magnesium ion binding"/>
    <property type="evidence" value="ECO:0007669"/>
    <property type="project" value="UniProtKB-UniRule"/>
</dbReference>
<evidence type="ECO:0000259" key="17">
    <source>
        <dbReference type="PROSITE" id="PS50886"/>
    </source>
</evidence>
<dbReference type="GO" id="GO:0004826">
    <property type="term" value="F:phenylalanine-tRNA ligase activity"/>
    <property type="evidence" value="ECO:0007669"/>
    <property type="project" value="UniProtKB-UniRule"/>
</dbReference>
<evidence type="ECO:0000256" key="10">
    <source>
        <dbReference type="ARBA" id="ARBA00022842"/>
    </source>
</evidence>
<dbReference type="GO" id="GO:0009328">
    <property type="term" value="C:phenylalanine-tRNA ligase complex"/>
    <property type="evidence" value="ECO:0007669"/>
    <property type="project" value="TreeGrafter"/>
</dbReference>
<dbReference type="Pfam" id="PF03483">
    <property type="entry name" value="B3_4"/>
    <property type="match status" value="1"/>
</dbReference>
<evidence type="ECO:0000256" key="7">
    <source>
        <dbReference type="ARBA" id="ARBA00022723"/>
    </source>
</evidence>
<keyword evidence="11 16" id="KW-0694">RNA-binding</keyword>
<dbReference type="SUPFAM" id="SSF50249">
    <property type="entry name" value="Nucleic acid-binding proteins"/>
    <property type="match status" value="1"/>
</dbReference>
<dbReference type="FunFam" id="2.40.50.140:FF:000045">
    <property type="entry name" value="Phenylalanine--tRNA ligase beta subunit"/>
    <property type="match status" value="1"/>
</dbReference>
<dbReference type="InterPro" id="IPR045864">
    <property type="entry name" value="aa-tRNA-synth_II/BPL/LPL"/>
</dbReference>
<evidence type="ECO:0000256" key="3">
    <source>
        <dbReference type="ARBA" id="ARBA00011209"/>
    </source>
</evidence>
<evidence type="ECO:0000256" key="2">
    <source>
        <dbReference type="ARBA" id="ARBA00008653"/>
    </source>
</evidence>
<evidence type="ECO:0000256" key="5">
    <source>
        <dbReference type="ARBA" id="ARBA00022555"/>
    </source>
</evidence>
<sequence length="821" mass="89996">MKILLSSLTQFLNLDGIAPEKIAADITMGGLKVDAVEYLGKGLENVVTGKILKIEKHPNAEKLTVCTLDTVFEKLTIVCGAKNMAEGDIVPVAKIGAHLPCGLEIKPAELRGVKSFGMLCSEKELGLAKESSGLLILDKNATVGEAFARVIGMDDWLIDVDVTAQRGDAMSVLGVARDLAALYSKEVKMPAYKLAEDASKKTCDAVKIEIIDKKLCPRYMARVIDCVKIAPSPSWLAKIIENIGMRPVNNVVDVTNYVSYMYGHPSHAFDMAKLASTDIIVRTAKPGEKMEAIDNKQYALTAETLLICDKEAPRAIAGVMGGKYSEVNENTTKLLIEVAVFDPVSVRKTSKRLSLSSESSQRFTRGVDICDSEYIANAIASLICELSPGAVCYGGISDNGVKELPINEISVDLGKLNEFCGHKFSEEQVAGILKRLNFEVKSCGGGKLTVKAPSYRHDIFAACDIYEEFLRIYGYNNIEEVEITLPYSKPVESTFDAVAKITDFFVHSGFCQCMNYSFLGKEDLKKENFEGIGEKYFVKILNPLGVEFSIMRPSMLSGLMRTMQYNINQKADFVKIFEIGSTYRLADVTGILEKHTPVVAADGTNYKIVETQTVAGLIYGALEHGYWNARKDALDFYYLKGVVENLFAAFKVPVDFRQLSDKTNMHPKKTASIHLKNGDRVGYIGVVHPVTAGNYSIDLAKEVIVFEIETRVLVENLNKTFKVKDISKFPPSVYDLAVLISKDVNYSAIEKACCKAGGKNLKSVAAFDEYTGEKVAGDKKSTAVTLTFQSDEGTLGDAETKKSFEDVIAEIKNSLGGELRS</sequence>
<dbReference type="Gene3D" id="3.30.930.10">
    <property type="entry name" value="Bira Bifunctional Protein, Domain 2"/>
    <property type="match status" value="1"/>
</dbReference>
<feature type="domain" description="B5" evidence="19">
    <location>
        <begin position="404"/>
        <end position="480"/>
    </location>
</feature>
<dbReference type="PROSITE" id="PS50886">
    <property type="entry name" value="TRBD"/>
    <property type="match status" value="1"/>
</dbReference>
<dbReference type="InterPro" id="IPR020825">
    <property type="entry name" value="Phe-tRNA_synthase-like_B3/B4"/>
</dbReference>
<gene>
    <name evidence="15" type="primary">pheT</name>
    <name evidence="20" type="ORF">A2008_08295</name>
</gene>
<evidence type="ECO:0000256" key="4">
    <source>
        <dbReference type="ARBA" id="ARBA00022490"/>
    </source>
</evidence>
<dbReference type="Proteomes" id="UP000178735">
    <property type="component" value="Unassembled WGS sequence"/>
</dbReference>
<organism evidence="20 21">
    <name type="scientific">Candidatus Wallbacteria bacterium GWC2_49_35</name>
    <dbReference type="NCBI Taxonomy" id="1817813"/>
    <lineage>
        <taxon>Bacteria</taxon>
        <taxon>Candidatus Walliibacteriota</taxon>
    </lineage>
</organism>
<accession>A0A1F7WHM8</accession>
<dbReference type="Pfam" id="PF01588">
    <property type="entry name" value="tRNA_bind"/>
    <property type="match status" value="1"/>
</dbReference>
<dbReference type="Pfam" id="PF03147">
    <property type="entry name" value="FDX-ACB"/>
    <property type="match status" value="1"/>
</dbReference>
<evidence type="ECO:0000256" key="9">
    <source>
        <dbReference type="ARBA" id="ARBA00022840"/>
    </source>
</evidence>
<dbReference type="GO" id="GO:0006432">
    <property type="term" value="P:phenylalanyl-tRNA aminoacylation"/>
    <property type="evidence" value="ECO:0007669"/>
    <property type="project" value="UniProtKB-UniRule"/>
</dbReference>
<evidence type="ECO:0000256" key="1">
    <source>
        <dbReference type="ARBA" id="ARBA00004496"/>
    </source>
</evidence>
<dbReference type="Pfam" id="PF17759">
    <property type="entry name" value="tRNA_synthFbeta"/>
    <property type="match status" value="1"/>
</dbReference>
<dbReference type="InterPro" id="IPR033714">
    <property type="entry name" value="tRNA_bind_bactPheRS"/>
</dbReference>
<evidence type="ECO:0000256" key="12">
    <source>
        <dbReference type="ARBA" id="ARBA00022917"/>
    </source>
</evidence>
<evidence type="ECO:0000313" key="21">
    <source>
        <dbReference type="Proteomes" id="UP000178735"/>
    </source>
</evidence>
<comment type="cofactor">
    <cofactor evidence="15">
        <name>Mg(2+)</name>
        <dbReference type="ChEBI" id="CHEBI:18420"/>
    </cofactor>
    <text evidence="15">Binds 2 magnesium ions per tetramer.</text>
</comment>
<dbReference type="PANTHER" id="PTHR10947">
    <property type="entry name" value="PHENYLALANYL-TRNA SYNTHETASE BETA CHAIN AND LEUCINE-RICH REPEAT-CONTAINING PROTEIN 47"/>
    <property type="match status" value="1"/>
</dbReference>
<comment type="catalytic activity">
    <reaction evidence="14 15">
        <text>tRNA(Phe) + L-phenylalanine + ATP = L-phenylalanyl-tRNA(Phe) + AMP + diphosphate + H(+)</text>
        <dbReference type="Rhea" id="RHEA:19413"/>
        <dbReference type="Rhea" id="RHEA-COMP:9668"/>
        <dbReference type="Rhea" id="RHEA-COMP:9699"/>
        <dbReference type="ChEBI" id="CHEBI:15378"/>
        <dbReference type="ChEBI" id="CHEBI:30616"/>
        <dbReference type="ChEBI" id="CHEBI:33019"/>
        <dbReference type="ChEBI" id="CHEBI:58095"/>
        <dbReference type="ChEBI" id="CHEBI:78442"/>
        <dbReference type="ChEBI" id="CHEBI:78531"/>
        <dbReference type="ChEBI" id="CHEBI:456215"/>
        <dbReference type="EC" id="6.1.1.20"/>
    </reaction>
</comment>
<dbReference type="InterPro" id="IPR004532">
    <property type="entry name" value="Phe-tRNA-ligase_IIc_bsu_bact"/>
</dbReference>
<dbReference type="Gene3D" id="3.30.56.10">
    <property type="match status" value="2"/>
</dbReference>
<dbReference type="SUPFAM" id="SSF46955">
    <property type="entry name" value="Putative DNA-binding domain"/>
    <property type="match status" value="1"/>
</dbReference>
<dbReference type="PANTHER" id="PTHR10947:SF0">
    <property type="entry name" value="PHENYLALANINE--TRNA LIGASE BETA SUBUNIT"/>
    <property type="match status" value="1"/>
</dbReference>
<evidence type="ECO:0000256" key="8">
    <source>
        <dbReference type="ARBA" id="ARBA00022741"/>
    </source>
</evidence>
<reference evidence="20 21" key="1">
    <citation type="journal article" date="2016" name="Nat. Commun.">
        <title>Thousands of microbial genomes shed light on interconnected biogeochemical processes in an aquifer system.</title>
        <authorList>
            <person name="Anantharaman K."/>
            <person name="Brown C.T."/>
            <person name="Hug L.A."/>
            <person name="Sharon I."/>
            <person name="Castelle C.J."/>
            <person name="Probst A.J."/>
            <person name="Thomas B.C."/>
            <person name="Singh A."/>
            <person name="Wilkins M.J."/>
            <person name="Karaoz U."/>
            <person name="Brodie E.L."/>
            <person name="Williams K.H."/>
            <person name="Hubbard S.S."/>
            <person name="Banfield J.F."/>
        </authorList>
    </citation>
    <scope>NUCLEOTIDE SEQUENCE [LARGE SCALE GENOMIC DNA]</scope>
</reference>
<comment type="subcellular location">
    <subcellularLocation>
        <location evidence="1 15">Cytoplasm</location>
    </subcellularLocation>
</comment>
<evidence type="ECO:0000256" key="15">
    <source>
        <dbReference type="HAMAP-Rule" id="MF_00283"/>
    </source>
</evidence>
<dbReference type="InterPro" id="IPR036690">
    <property type="entry name" value="Fdx_antiC-bd_sf"/>
</dbReference>
<keyword evidence="13 15" id="KW-0030">Aminoacyl-tRNA synthetase</keyword>
<dbReference type="InterPro" id="IPR005121">
    <property type="entry name" value="Fdx_antiC-bd"/>
</dbReference>
<keyword evidence="10 15" id="KW-0460">Magnesium</keyword>
<dbReference type="STRING" id="1817813.A2008_08295"/>
<feature type="binding site" evidence="15">
    <location>
        <position position="464"/>
    </location>
    <ligand>
        <name>Mg(2+)</name>
        <dbReference type="ChEBI" id="CHEBI:18420"/>
        <note>shared with alpha subunit</note>
    </ligand>
</feature>
<dbReference type="EMBL" id="MGFH01000211">
    <property type="protein sequence ID" value="OGM02313.1"/>
    <property type="molecule type" value="Genomic_DNA"/>
</dbReference>
<evidence type="ECO:0000259" key="18">
    <source>
        <dbReference type="PROSITE" id="PS51447"/>
    </source>
</evidence>
<protein>
    <recommendedName>
        <fullName evidence="15">Phenylalanine--tRNA ligase beta subunit</fullName>
        <ecNumber evidence="15">6.1.1.20</ecNumber>
    </recommendedName>
    <alternativeName>
        <fullName evidence="15">Phenylalanyl-tRNA synthetase beta subunit</fullName>
        <shortName evidence="15">PheRS</shortName>
    </alternativeName>
</protein>
<dbReference type="Gene3D" id="3.50.40.10">
    <property type="entry name" value="Phenylalanyl-trna Synthetase, Chain B, domain 3"/>
    <property type="match status" value="1"/>
</dbReference>
<feature type="binding site" evidence="15">
    <location>
        <position position="467"/>
    </location>
    <ligand>
        <name>Mg(2+)</name>
        <dbReference type="ChEBI" id="CHEBI:18420"/>
        <note>shared with alpha subunit</note>
    </ligand>
</feature>
<dbReference type="InterPro" id="IPR045060">
    <property type="entry name" value="Phe-tRNA-ligase_IIc_bsu"/>
</dbReference>
<keyword evidence="12 15" id="KW-0648">Protein biosynthesis</keyword>
<evidence type="ECO:0000259" key="19">
    <source>
        <dbReference type="PROSITE" id="PS51483"/>
    </source>
</evidence>
<dbReference type="InterPro" id="IPR005147">
    <property type="entry name" value="tRNA_synthase_B5-dom"/>
</dbReference>
<dbReference type="CDD" id="cd02796">
    <property type="entry name" value="tRNA_bind_bactPheRS"/>
    <property type="match status" value="1"/>
</dbReference>
<dbReference type="InterPro" id="IPR041616">
    <property type="entry name" value="PheRS_beta_core"/>
</dbReference>
<evidence type="ECO:0000256" key="16">
    <source>
        <dbReference type="PROSITE-ProRule" id="PRU00209"/>
    </source>
</evidence>
<dbReference type="PROSITE" id="PS51483">
    <property type="entry name" value="B5"/>
    <property type="match status" value="1"/>
</dbReference>
<evidence type="ECO:0000256" key="6">
    <source>
        <dbReference type="ARBA" id="ARBA00022598"/>
    </source>
</evidence>
<comment type="subunit">
    <text evidence="3 15">Tetramer of two alpha and two beta subunits.</text>
</comment>
<dbReference type="GO" id="GO:0005524">
    <property type="term" value="F:ATP binding"/>
    <property type="evidence" value="ECO:0007669"/>
    <property type="project" value="UniProtKB-UniRule"/>
</dbReference>
<comment type="similarity">
    <text evidence="2 15">Belongs to the phenylalanyl-tRNA synthetase beta subunit family. Type 1 subfamily.</text>
</comment>
<name>A0A1F7WHM8_9BACT</name>
<dbReference type="PROSITE" id="PS51447">
    <property type="entry name" value="FDX_ACB"/>
    <property type="match status" value="1"/>
</dbReference>
<keyword evidence="8 15" id="KW-0547">Nucleotide-binding</keyword>
<dbReference type="CDD" id="cd00769">
    <property type="entry name" value="PheRS_beta_core"/>
    <property type="match status" value="1"/>
</dbReference>
<dbReference type="GO" id="GO:0000049">
    <property type="term" value="F:tRNA binding"/>
    <property type="evidence" value="ECO:0007669"/>
    <property type="project" value="UniProtKB-UniRule"/>
</dbReference>
<keyword evidence="9 15" id="KW-0067">ATP-binding</keyword>
<keyword evidence="5 16" id="KW-0820">tRNA-binding</keyword>
<feature type="binding site" evidence="15">
    <location>
        <position position="468"/>
    </location>
    <ligand>
        <name>Mg(2+)</name>
        <dbReference type="ChEBI" id="CHEBI:18420"/>
        <note>shared with alpha subunit</note>
    </ligand>
</feature>
<dbReference type="InterPro" id="IPR009061">
    <property type="entry name" value="DNA-bd_dom_put_sf"/>
</dbReference>
<comment type="caution">
    <text evidence="20">The sequence shown here is derived from an EMBL/GenBank/DDBJ whole genome shotgun (WGS) entry which is preliminary data.</text>
</comment>
<dbReference type="Gene3D" id="3.30.70.380">
    <property type="entry name" value="Ferrodoxin-fold anticodon-binding domain"/>
    <property type="match status" value="1"/>
</dbReference>
<keyword evidence="4 15" id="KW-0963">Cytoplasm</keyword>
<dbReference type="SUPFAM" id="SSF55681">
    <property type="entry name" value="Class II aaRS and biotin synthetases"/>
    <property type="match status" value="1"/>
</dbReference>
<dbReference type="SMART" id="SM00873">
    <property type="entry name" value="B3_4"/>
    <property type="match status" value="1"/>
</dbReference>
<feature type="domain" description="TRNA-binding" evidence="17">
    <location>
        <begin position="40"/>
        <end position="148"/>
    </location>
</feature>
<feature type="domain" description="FDX-ACB" evidence="18">
    <location>
        <begin position="727"/>
        <end position="820"/>
    </location>
</feature>
<feature type="binding site" evidence="15">
    <location>
        <position position="458"/>
    </location>
    <ligand>
        <name>Mg(2+)</name>
        <dbReference type="ChEBI" id="CHEBI:18420"/>
        <note>shared with alpha subunit</note>
    </ligand>
</feature>
<dbReference type="SUPFAM" id="SSF54991">
    <property type="entry name" value="Anticodon-binding domain of PheRS"/>
    <property type="match status" value="1"/>
</dbReference>
<dbReference type="Gene3D" id="2.40.50.140">
    <property type="entry name" value="Nucleic acid-binding proteins"/>
    <property type="match status" value="1"/>
</dbReference>
<dbReference type="SMART" id="SM00874">
    <property type="entry name" value="B5"/>
    <property type="match status" value="1"/>
</dbReference>
<evidence type="ECO:0000256" key="13">
    <source>
        <dbReference type="ARBA" id="ARBA00023146"/>
    </source>
</evidence>
<dbReference type="NCBIfam" id="NF045760">
    <property type="entry name" value="YtpR"/>
    <property type="match status" value="1"/>
</dbReference>
<dbReference type="SUPFAM" id="SSF56037">
    <property type="entry name" value="PheT/TilS domain"/>
    <property type="match status" value="1"/>
</dbReference>
<dbReference type="InterPro" id="IPR005146">
    <property type="entry name" value="B3/B4_tRNA-bd"/>
</dbReference>